<feature type="compositionally biased region" description="Basic and acidic residues" evidence="1">
    <location>
        <begin position="21"/>
        <end position="38"/>
    </location>
</feature>
<dbReference type="OrthoDB" id="10387045at2759"/>
<evidence type="ECO:0000256" key="1">
    <source>
        <dbReference type="SAM" id="MobiDB-lite"/>
    </source>
</evidence>
<dbReference type="Gene3D" id="3.30.530.20">
    <property type="match status" value="3"/>
</dbReference>
<evidence type="ECO:0000313" key="2">
    <source>
        <dbReference type="EMBL" id="GMI25635.1"/>
    </source>
</evidence>
<name>A0A9W7FZS7_9STRA</name>
<sequence length="1557" mass="176813">MSSSSQFSDSRPRPSLLGDSPKIDTAGEPRKGRNRDEAGPFPITGESSTHDEEGKPLDSPQHVGLSVRLCPEMPIYTMKSDSRVCSMKKQEATITAENQQHDNDGYGASGGTSASSGFELTEDAFDGPKGYLSSSLVGSCTSEIHTDLHSTLSYLMSSPMVTERVSSSEVVHEHKLDSGSNDSSPAKGMELSHLGVAFRFVQQRGSSSSSSSSFPSGEASKGFLRTNFGKVYGEAIIIAFEGALLLGPSGANDTQLFPKIVGNITLSPMKFSVHVEMNVLATICTKAKIFTSKKQALATEDVVRSALSLVTKMYLKFENVAEVAKLQGDFIANVGLKEDMRDLPLRPAEEELIQTSIGYRFLDWKRTSMKTPNVFTSTTVQNDALRHWGKFVTRVDTSAESLLASFLQSRRTIRIGTINESNDILYVNGTRSFFRSVSVNFTPPFKSRELAVWSTWDLRMIDGKPTGICAYTDMSKHPSSSEPQYRRSKDKRKVIQGNVRGVHLMQWITKNTCEWTSIIFTDLKLPLGGLSLLALDAQLKSKYDYTKAVAYFYKRNDDEVDAEMRAEIVKQIKFIEANLYQEETPISIVSQLSEDQLEVVVRCKEMEKGMTEAERMEHRFMLQEESKHRNTLTSFNPFARKADRIDSDNKADFETGSSSSLSIQSDPYDVSRPCWTPINSTSPFVNMFVKNVYLEKSKKKSASVVCCRAETIVDCSAEEALAWQWDYVSYDRMKTSEREKHPGRLVVSKKSPNDWILATLKKGPRTFRYREFVTRQIWYIERKGVFVLACESCDDVVDWGSSYNCVKGFTRVLIKCERLDPLPLTPSHERCKISIYSIIDAGAPVPNWVKNNFLVVNSMNVLISLRTQLFNAEKHDAMILELCTKKLANYSKEVYSSEEEDLIAEIIDRCKRRTGEIRWKRMTLPEPSLEVEAAYSDDSDKVYIKSSVVVQAPKENCAAYDWYVMSNRRVNEHHDASLSAERHDIFENNHSHVFKYQKSLAANQIGVLKPREWVIRRLWKIYEEDPDVIYVVTYDIDHHKFPKMQNSLRCEWLQVTSFKSIRDKYGNIAGKTLITCFTEGDVKISMKSIIKRVAVSELAYLISIGKNLNKSQEYDESRVERNSEALEKSLEESVKAGLGEEQSIQDTEKNRALHDTLQNITTTLEKNERQNCSIPLCESFYSLIDRTHNGTVYGSIKFKVRANLTEVLSYLWDEELHKKVESNLYSNIERETLVEDGQMRKVVYTKQEAPGGTTAGQSDFDRDFVQESKWNIASDKKSARIITHPTSHDSFPPMGRTGLRQASGKSNAIRCFKWSFITIKTVNDDNAGFKKNGKRRHKSCLVEYFTKLELDTITKKVLKRLILADLLEVRECQLFFQSDRQLADYDIWDGIAIGHCISCAKSFGKETSLTERLMEHCGIREFLSKFPWFLEFLRFTLKTRKTRKKGVNLKLVVISKYEANEIASNLRYYVQNMLASEAFEQWTNSNPSMHSLVDEYPFLKGMLLIIMEKIKSEGHSNLISRFACITKIFAFRGIEKQGGSKETKIGRNKKAQVYVST</sequence>
<dbReference type="Proteomes" id="UP001165065">
    <property type="component" value="Unassembled WGS sequence"/>
</dbReference>
<proteinExistence type="predicted"/>
<comment type="caution">
    <text evidence="2">The sequence shown here is derived from an EMBL/GenBank/DDBJ whole genome shotgun (WGS) entry which is preliminary data.</text>
</comment>
<dbReference type="InterPro" id="IPR023393">
    <property type="entry name" value="START-like_dom_sf"/>
</dbReference>
<keyword evidence="3" id="KW-1185">Reference proteome</keyword>
<accession>A0A9W7FZS7</accession>
<feature type="compositionally biased region" description="Low complexity" evidence="1">
    <location>
        <begin position="1"/>
        <end position="15"/>
    </location>
</feature>
<dbReference type="SUPFAM" id="SSF55961">
    <property type="entry name" value="Bet v1-like"/>
    <property type="match status" value="3"/>
</dbReference>
<dbReference type="EMBL" id="BRYA01000613">
    <property type="protein sequence ID" value="GMI25635.1"/>
    <property type="molecule type" value="Genomic_DNA"/>
</dbReference>
<feature type="region of interest" description="Disordered" evidence="1">
    <location>
        <begin position="1"/>
        <end position="62"/>
    </location>
</feature>
<organism evidence="2 3">
    <name type="scientific">Triparma columacea</name>
    <dbReference type="NCBI Taxonomy" id="722753"/>
    <lineage>
        <taxon>Eukaryota</taxon>
        <taxon>Sar</taxon>
        <taxon>Stramenopiles</taxon>
        <taxon>Ochrophyta</taxon>
        <taxon>Bolidophyceae</taxon>
        <taxon>Parmales</taxon>
        <taxon>Triparmaceae</taxon>
        <taxon>Triparma</taxon>
    </lineage>
</organism>
<reference evidence="3" key="1">
    <citation type="journal article" date="2023" name="Commun. Biol.">
        <title>Genome analysis of Parmales, the sister group of diatoms, reveals the evolutionary specialization of diatoms from phago-mixotrophs to photoautotrophs.</title>
        <authorList>
            <person name="Ban H."/>
            <person name="Sato S."/>
            <person name="Yoshikawa S."/>
            <person name="Yamada K."/>
            <person name="Nakamura Y."/>
            <person name="Ichinomiya M."/>
            <person name="Sato N."/>
            <person name="Blanc-Mathieu R."/>
            <person name="Endo H."/>
            <person name="Kuwata A."/>
            <person name="Ogata H."/>
        </authorList>
    </citation>
    <scope>NUCLEOTIDE SEQUENCE [LARGE SCALE GENOMIC DNA]</scope>
</reference>
<gene>
    <name evidence="2" type="ORF">TrCOL_g9448</name>
</gene>
<evidence type="ECO:0000313" key="3">
    <source>
        <dbReference type="Proteomes" id="UP001165065"/>
    </source>
</evidence>
<protein>
    <submittedName>
        <fullName evidence="2">Uncharacterized protein</fullName>
    </submittedName>
</protein>